<evidence type="ECO:0000256" key="6">
    <source>
        <dbReference type="ARBA" id="ARBA00022801"/>
    </source>
</evidence>
<dbReference type="PANTHER" id="PTHR43390">
    <property type="entry name" value="SIGNAL PEPTIDASE I"/>
    <property type="match status" value="1"/>
</dbReference>
<proteinExistence type="inferred from homology"/>
<dbReference type="GO" id="GO:0005886">
    <property type="term" value="C:plasma membrane"/>
    <property type="evidence" value="ECO:0007669"/>
    <property type="project" value="UniProtKB-SubCell"/>
</dbReference>
<comment type="caution">
    <text evidence="11">The sequence shown here is derived from an EMBL/GenBank/DDBJ whole genome shotgun (WGS) entry which is preliminary data.</text>
</comment>
<dbReference type="AlphaFoldDB" id="A0A9D1ECD0"/>
<name>A0A9D1ECD0_9FIRM</name>
<feature type="transmembrane region" description="Helical" evidence="8">
    <location>
        <begin position="20"/>
        <end position="39"/>
    </location>
</feature>
<comment type="subcellular location">
    <subcellularLocation>
        <location evidence="2">Cell membrane</location>
        <topology evidence="2">Single-pass type II membrane protein</topology>
    </subcellularLocation>
    <subcellularLocation>
        <location evidence="9">Membrane</location>
        <topology evidence="9">Single-pass type II membrane protein</topology>
    </subcellularLocation>
</comment>
<keyword evidence="8" id="KW-0472">Membrane</keyword>
<evidence type="ECO:0000256" key="4">
    <source>
        <dbReference type="ARBA" id="ARBA00013208"/>
    </source>
</evidence>
<dbReference type="PROSITE" id="PS00761">
    <property type="entry name" value="SPASE_I_3"/>
    <property type="match status" value="1"/>
</dbReference>
<dbReference type="EC" id="3.4.21.89" evidence="4 8"/>
<dbReference type="CDD" id="cd06530">
    <property type="entry name" value="S26_SPase_I"/>
    <property type="match status" value="1"/>
</dbReference>
<dbReference type="EMBL" id="DVHN01000006">
    <property type="protein sequence ID" value="HIR87476.1"/>
    <property type="molecule type" value="Genomic_DNA"/>
</dbReference>
<reference evidence="11" key="2">
    <citation type="journal article" date="2021" name="PeerJ">
        <title>Extensive microbial diversity within the chicken gut microbiome revealed by metagenomics and culture.</title>
        <authorList>
            <person name="Gilroy R."/>
            <person name="Ravi A."/>
            <person name="Getino M."/>
            <person name="Pursley I."/>
            <person name="Horton D.L."/>
            <person name="Alikhan N.F."/>
            <person name="Baker D."/>
            <person name="Gharbi K."/>
            <person name="Hall N."/>
            <person name="Watson M."/>
            <person name="Adriaenssens E.M."/>
            <person name="Foster-Nyarko E."/>
            <person name="Jarju S."/>
            <person name="Secka A."/>
            <person name="Antonio M."/>
            <person name="Oren A."/>
            <person name="Chaudhuri R.R."/>
            <person name="La Ragione R."/>
            <person name="Hildebrand F."/>
            <person name="Pallen M.J."/>
        </authorList>
    </citation>
    <scope>NUCLEOTIDE SEQUENCE</scope>
    <source>
        <strain evidence="11">ChiW13-3771</strain>
    </source>
</reference>
<dbReference type="PROSITE" id="PS00501">
    <property type="entry name" value="SPASE_I_1"/>
    <property type="match status" value="1"/>
</dbReference>
<keyword evidence="5 8" id="KW-0645">Protease</keyword>
<evidence type="ECO:0000256" key="9">
    <source>
        <dbReference type="RuleBase" id="RU362042"/>
    </source>
</evidence>
<dbReference type="PANTHER" id="PTHR43390:SF1">
    <property type="entry name" value="CHLOROPLAST PROCESSING PEPTIDASE"/>
    <property type="match status" value="1"/>
</dbReference>
<evidence type="ECO:0000313" key="12">
    <source>
        <dbReference type="Proteomes" id="UP000824201"/>
    </source>
</evidence>
<keyword evidence="8" id="KW-0812">Transmembrane</keyword>
<gene>
    <name evidence="11" type="primary">lepB</name>
    <name evidence="11" type="ORF">IAC96_00855</name>
</gene>
<comment type="similarity">
    <text evidence="3 9">Belongs to the peptidase S26 family.</text>
</comment>
<accession>A0A9D1ECD0</accession>
<sequence length="190" mass="21604">MENKESVANKKSIGQELVELLVRIILLLFICYLIVIFIGQRTVVSGSSMTPTLEHNDNLIVDKISYRFQDPERFDVVVFDYQDGRYFIKRVIGLPGETIQIINGSVYINNVLLEEDTYGNEKIVYAGRASQPITLGENEYFVLGDNRNGSKDSRVEEVGNVKRSQIQGKALLRIWPLNKVGFVKNIKCTQ</sequence>
<dbReference type="InterPro" id="IPR019533">
    <property type="entry name" value="Peptidase_S26"/>
</dbReference>
<evidence type="ECO:0000256" key="1">
    <source>
        <dbReference type="ARBA" id="ARBA00000677"/>
    </source>
</evidence>
<dbReference type="Gene3D" id="2.10.109.10">
    <property type="entry name" value="Umud Fragment, subunit A"/>
    <property type="match status" value="1"/>
</dbReference>
<dbReference type="GO" id="GO:0004252">
    <property type="term" value="F:serine-type endopeptidase activity"/>
    <property type="evidence" value="ECO:0007669"/>
    <property type="project" value="InterPro"/>
</dbReference>
<organism evidence="11 12">
    <name type="scientific">Candidatus Fimimorpha faecalis</name>
    <dbReference type="NCBI Taxonomy" id="2840824"/>
    <lineage>
        <taxon>Bacteria</taxon>
        <taxon>Bacillati</taxon>
        <taxon>Bacillota</taxon>
        <taxon>Clostridia</taxon>
        <taxon>Eubacteriales</taxon>
        <taxon>Candidatus Fimimorpha</taxon>
    </lineage>
</organism>
<dbReference type="GO" id="GO:0009003">
    <property type="term" value="F:signal peptidase activity"/>
    <property type="evidence" value="ECO:0007669"/>
    <property type="project" value="UniProtKB-EC"/>
</dbReference>
<dbReference type="Pfam" id="PF10502">
    <property type="entry name" value="Peptidase_S26"/>
    <property type="match status" value="1"/>
</dbReference>
<dbReference type="NCBIfam" id="TIGR02227">
    <property type="entry name" value="sigpep_I_bact"/>
    <property type="match status" value="1"/>
</dbReference>
<evidence type="ECO:0000256" key="8">
    <source>
        <dbReference type="RuleBase" id="RU003993"/>
    </source>
</evidence>
<dbReference type="SUPFAM" id="SSF51306">
    <property type="entry name" value="LexA/Signal peptidase"/>
    <property type="match status" value="1"/>
</dbReference>
<dbReference type="InterPro" id="IPR019758">
    <property type="entry name" value="Pept_S26A_signal_pept_1_CS"/>
</dbReference>
<dbReference type="InterPro" id="IPR019757">
    <property type="entry name" value="Pept_S26A_signal_pept_1_Lys-AS"/>
</dbReference>
<dbReference type="InterPro" id="IPR019756">
    <property type="entry name" value="Pept_S26A_signal_pept_1_Ser-AS"/>
</dbReference>
<comment type="catalytic activity">
    <reaction evidence="1 8">
        <text>Cleavage of hydrophobic, N-terminal signal or leader sequences from secreted and periplasmic proteins.</text>
        <dbReference type="EC" id="3.4.21.89"/>
    </reaction>
</comment>
<evidence type="ECO:0000256" key="5">
    <source>
        <dbReference type="ARBA" id="ARBA00022670"/>
    </source>
</evidence>
<evidence type="ECO:0000259" key="10">
    <source>
        <dbReference type="Pfam" id="PF10502"/>
    </source>
</evidence>
<feature type="active site" evidence="7">
    <location>
        <position position="48"/>
    </location>
</feature>
<feature type="active site" evidence="7">
    <location>
        <position position="89"/>
    </location>
</feature>
<evidence type="ECO:0000256" key="3">
    <source>
        <dbReference type="ARBA" id="ARBA00009370"/>
    </source>
</evidence>
<dbReference type="GO" id="GO:0006465">
    <property type="term" value="P:signal peptide processing"/>
    <property type="evidence" value="ECO:0007669"/>
    <property type="project" value="InterPro"/>
</dbReference>
<reference evidence="11" key="1">
    <citation type="submission" date="2020-10" db="EMBL/GenBank/DDBJ databases">
        <authorList>
            <person name="Gilroy R."/>
        </authorList>
    </citation>
    <scope>NUCLEOTIDE SEQUENCE</scope>
    <source>
        <strain evidence="11">ChiW13-3771</strain>
    </source>
</reference>
<evidence type="ECO:0000256" key="2">
    <source>
        <dbReference type="ARBA" id="ARBA00004401"/>
    </source>
</evidence>
<evidence type="ECO:0000313" key="11">
    <source>
        <dbReference type="EMBL" id="HIR87476.1"/>
    </source>
</evidence>
<dbReference type="InterPro" id="IPR036286">
    <property type="entry name" value="LexA/Signal_pep-like_sf"/>
</dbReference>
<keyword evidence="6 8" id="KW-0378">Hydrolase</keyword>
<dbReference type="InterPro" id="IPR000223">
    <property type="entry name" value="Pept_S26A_signal_pept_1"/>
</dbReference>
<evidence type="ECO:0000256" key="7">
    <source>
        <dbReference type="PIRSR" id="PIRSR600223-1"/>
    </source>
</evidence>
<feature type="domain" description="Peptidase S26" evidence="10">
    <location>
        <begin position="18"/>
        <end position="175"/>
    </location>
</feature>
<keyword evidence="8" id="KW-1133">Transmembrane helix</keyword>
<dbReference type="Proteomes" id="UP000824201">
    <property type="component" value="Unassembled WGS sequence"/>
</dbReference>
<protein>
    <recommendedName>
        <fullName evidence="4 8">Signal peptidase I</fullName>
        <ecNumber evidence="4 8">3.4.21.89</ecNumber>
    </recommendedName>
</protein>
<dbReference type="PRINTS" id="PR00727">
    <property type="entry name" value="LEADERPTASE"/>
</dbReference>
<dbReference type="PROSITE" id="PS00760">
    <property type="entry name" value="SPASE_I_2"/>
    <property type="match status" value="1"/>
</dbReference>